<dbReference type="RefSeq" id="WP_377612821.1">
    <property type="nucleotide sequence ID" value="NZ_JBHUPA010000016.1"/>
</dbReference>
<keyword evidence="3" id="KW-1185">Reference proteome</keyword>
<evidence type="ECO:0000313" key="3">
    <source>
        <dbReference type="Proteomes" id="UP001597560"/>
    </source>
</evidence>
<gene>
    <name evidence="2" type="ORF">ACFS6J_22375</name>
</gene>
<dbReference type="CDD" id="cd02966">
    <property type="entry name" value="TlpA_like_family"/>
    <property type="match status" value="1"/>
</dbReference>
<dbReference type="PANTHER" id="PTHR42852">
    <property type="entry name" value="THIOL:DISULFIDE INTERCHANGE PROTEIN DSBE"/>
    <property type="match status" value="1"/>
</dbReference>
<accession>A0ABW6B7V8</accession>
<dbReference type="Gene3D" id="3.40.30.10">
    <property type="entry name" value="Glutaredoxin"/>
    <property type="match status" value="1"/>
</dbReference>
<organism evidence="2 3">
    <name type="scientific">Olivibacter jilunii</name>
    <dbReference type="NCBI Taxonomy" id="985016"/>
    <lineage>
        <taxon>Bacteria</taxon>
        <taxon>Pseudomonadati</taxon>
        <taxon>Bacteroidota</taxon>
        <taxon>Sphingobacteriia</taxon>
        <taxon>Sphingobacteriales</taxon>
        <taxon>Sphingobacteriaceae</taxon>
        <taxon>Olivibacter</taxon>
    </lineage>
</organism>
<dbReference type="InterPro" id="IPR050553">
    <property type="entry name" value="Thioredoxin_ResA/DsbE_sf"/>
</dbReference>
<sequence>MKLFTSYIRELFAQFKLSSNNSYSSRVGHLMAFVWRFLQTVEMTAIRKVAITRDSGLCVLKPYTVYLITLKILFCVCLAHARQSSSPEAAHGVALSTDSIKPLQIGDTIPEALWHMPLQMVKAGQEGSTTVTLNDYRGKLIILDFWATWCGSCIAAMPKLDSLNRRFNSNVKILPITYESQQLVRRFIKSNKYLKELKLLSIVDQPIVFNQFFPHKMLPHIIWIGRQGEVMALSTSGEVTEHNVKEAIIGNELNIDPKKDMDIDRPLFLLPDFPEKLSLEKYAIVVKGKVEGLPVGARSRIADGKQYGQAFFNNSLLRIYMVLGRHLIDDFNDKSFLFNIAGDDSLLLNETAAEKYSIDFQLRKSNVEKLYPSILEELNNATPYHASVEAVKTECLVLRSKKSSTGRLKTKGGDLLKAYDGENNSIRLRNAPFVLLVKWLNNSKNLPPIINESGVDYKIDINLAFDPEDLGELRSKLIGYGLELTKEERYLKKLVINKNKLL</sequence>
<dbReference type="InterPro" id="IPR013766">
    <property type="entry name" value="Thioredoxin_domain"/>
</dbReference>
<dbReference type="EMBL" id="JBHUPA010000016">
    <property type="protein sequence ID" value="MFD2964564.1"/>
    <property type="molecule type" value="Genomic_DNA"/>
</dbReference>
<feature type="domain" description="Thioredoxin" evidence="1">
    <location>
        <begin position="103"/>
        <end position="254"/>
    </location>
</feature>
<dbReference type="PROSITE" id="PS51352">
    <property type="entry name" value="THIOREDOXIN_2"/>
    <property type="match status" value="1"/>
</dbReference>
<protein>
    <submittedName>
        <fullName evidence="2">TlpA family protein disulfide reductase</fullName>
    </submittedName>
</protein>
<dbReference type="PANTHER" id="PTHR42852:SF13">
    <property type="entry name" value="PROTEIN DIPZ"/>
    <property type="match status" value="1"/>
</dbReference>
<evidence type="ECO:0000313" key="2">
    <source>
        <dbReference type="EMBL" id="MFD2964564.1"/>
    </source>
</evidence>
<dbReference type="InterPro" id="IPR013740">
    <property type="entry name" value="Redoxin"/>
</dbReference>
<evidence type="ECO:0000259" key="1">
    <source>
        <dbReference type="PROSITE" id="PS51352"/>
    </source>
</evidence>
<dbReference type="Pfam" id="PF08534">
    <property type="entry name" value="Redoxin"/>
    <property type="match status" value="1"/>
</dbReference>
<proteinExistence type="predicted"/>
<dbReference type="SUPFAM" id="SSF52833">
    <property type="entry name" value="Thioredoxin-like"/>
    <property type="match status" value="1"/>
</dbReference>
<reference evidence="3" key="1">
    <citation type="journal article" date="2019" name="Int. J. Syst. Evol. Microbiol.">
        <title>The Global Catalogue of Microorganisms (GCM) 10K type strain sequencing project: providing services to taxonomists for standard genome sequencing and annotation.</title>
        <authorList>
            <consortium name="The Broad Institute Genomics Platform"/>
            <consortium name="The Broad Institute Genome Sequencing Center for Infectious Disease"/>
            <person name="Wu L."/>
            <person name="Ma J."/>
        </authorList>
    </citation>
    <scope>NUCLEOTIDE SEQUENCE [LARGE SCALE GENOMIC DNA]</scope>
    <source>
        <strain evidence="3">KCTC 23098</strain>
    </source>
</reference>
<comment type="caution">
    <text evidence="2">The sequence shown here is derived from an EMBL/GenBank/DDBJ whole genome shotgun (WGS) entry which is preliminary data.</text>
</comment>
<name>A0ABW6B7V8_9SPHI</name>
<dbReference type="Proteomes" id="UP001597560">
    <property type="component" value="Unassembled WGS sequence"/>
</dbReference>
<dbReference type="InterPro" id="IPR036249">
    <property type="entry name" value="Thioredoxin-like_sf"/>
</dbReference>